<sequence length="83" mass="9532">MKDLRSKLRATGKEIITNAVKATTEGIEVIGVWDIKEGKLEEFLLIEAQAMTNYHSIERFRYQMDVRFKVTEALGMIGIKMPE</sequence>
<comment type="caution">
    <text evidence="1">The sequence shown here is derived from an EMBL/GenBank/DDBJ whole genome shotgun (WGS) entry which is preliminary data.</text>
</comment>
<dbReference type="EMBL" id="LAZR01000555">
    <property type="protein sequence ID" value="KKN64425.1"/>
    <property type="molecule type" value="Genomic_DNA"/>
</dbReference>
<proteinExistence type="predicted"/>
<evidence type="ECO:0000313" key="1">
    <source>
        <dbReference type="EMBL" id="KKN64425.1"/>
    </source>
</evidence>
<accession>A0A0F9S6D3</accession>
<name>A0A0F9S6D3_9ZZZZ</name>
<gene>
    <name evidence="1" type="ORF">LCGC14_0491680</name>
</gene>
<reference evidence="1" key="1">
    <citation type="journal article" date="2015" name="Nature">
        <title>Complex archaea that bridge the gap between prokaryotes and eukaryotes.</title>
        <authorList>
            <person name="Spang A."/>
            <person name="Saw J.H."/>
            <person name="Jorgensen S.L."/>
            <person name="Zaremba-Niedzwiedzka K."/>
            <person name="Martijn J."/>
            <person name="Lind A.E."/>
            <person name="van Eijk R."/>
            <person name="Schleper C."/>
            <person name="Guy L."/>
            <person name="Ettema T.J."/>
        </authorList>
    </citation>
    <scope>NUCLEOTIDE SEQUENCE</scope>
</reference>
<protein>
    <submittedName>
        <fullName evidence="1">Uncharacterized protein</fullName>
    </submittedName>
</protein>
<dbReference type="AlphaFoldDB" id="A0A0F9S6D3"/>
<organism evidence="1">
    <name type="scientific">marine sediment metagenome</name>
    <dbReference type="NCBI Taxonomy" id="412755"/>
    <lineage>
        <taxon>unclassified sequences</taxon>
        <taxon>metagenomes</taxon>
        <taxon>ecological metagenomes</taxon>
    </lineage>
</organism>